<name>A0ACC2LW50_PERAE</name>
<accession>A0ACC2LW50</accession>
<sequence>MGVRRKNEEGQVVVVAVDARKEITDYALEWAVRNVIKAGDTLVLLALLPSATTVNRNNHSGIHYFLMGLLKKWGVYNEKEGSTHSISTDGADHGTQKINDVCVKMIKQLCSANQVKQVETTVKIITDAQMGSVAAKGGELGASWIILDRRLKKQGDYCLKQLTCNVILIDHAIPKFLRLTNPRFQASEELDDHVGRQANNQTVEGMLSMFPMYQPPLSKSTTSTSLSSLGLDTESVKTDNSHSFSSLERDDGRQTAPFVTNYQPRKSLLYRNTELQGHEPRASTASQPRTPISKSQDLKQMSKFNQDDPIVENSRAQFGTNGVNQLEKPPRAPIPARRSTDSPRKWKLLDSPTKSNAQLNGRRSFNDNTRKTQASKNAIKPLSSSSSSSPTTTPVDRTSSVRKAISLSIKHRPTPPPLCSVCKHSAPIFGKPPRKFSYREMEIATEGFSRANFLAEGGYGPVYRGVLADGQVVAVKQHKAVSAQGASEFCSEVEVLSCAQHRNLVMLVGYCMDKEWLLVYEFACNGSLDQHLYGKNSKEVMTWNSRMKVAKGAARGLRYLHEDCRVGCIVHRDLRPNNILLTHDFEPMVGDFGLARWQSEGDLEEETRIVGTLGYLAPEYTRTGQITEKADVYAFGVLLMELISGLKAVDMSRRQGQQYLPDWGRPLVEGKMISEMIDPRLECLYVAQEVECMMHAASLCIATNPKKRPRMSKVLRMLEGDIPSDKVSQVPLRHAHTWAHSELAQSTPSPRGRPMSRDGTSKMSVTSRSSEVLGNDYDAGIQSDNPLLNNVNETLVSEEYQAYLQGSLAEFIHKMTTPE</sequence>
<gene>
    <name evidence="1" type="ORF">MRB53_011865</name>
</gene>
<comment type="caution">
    <text evidence="1">The sequence shown here is derived from an EMBL/GenBank/DDBJ whole genome shotgun (WGS) entry which is preliminary data.</text>
</comment>
<protein>
    <submittedName>
        <fullName evidence="1">Uncharacterized protein</fullName>
    </submittedName>
</protein>
<keyword evidence="2" id="KW-1185">Reference proteome</keyword>
<dbReference type="EMBL" id="CM056811">
    <property type="protein sequence ID" value="KAJ8637598.1"/>
    <property type="molecule type" value="Genomic_DNA"/>
</dbReference>
<reference evidence="1 2" key="1">
    <citation type="journal article" date="2022" name="Hortic Res">
        <title>A haplotype resolved chromosomal level avocado genome allows analysis of novel avocado genes.</title>
        <authorList>
            <person name="Nath O."/>
            <person name="Fletcher S.J."/>
            <person name="Hayward A."/>
            <person name="Shaw L.M."/>
            <person name="Masouleh A.K."/>
            <person name="Furtado A."/>
            <person name="Henry R.J."/>
            <person name="Mitter N."/>
        </authorList>
    </citation>
    <scope>NUCLEOTIDE SEQUENCE [LARGE SCALE GENOMIC DNA]</scope>
    <source>
        <strain evidence="2">cv. Hass</strain>
    </source>
</reference>
<evidence type="ECO:0000313" key="2">
    <source>
        <dbReference type="Proteomes" id="UP001234297"/>
    </source>
</evidence>
<proteinExistence type="predicted"/>
<evidence type="ECO:0000313" key="1">
    <source>
        <dbReference type="EMBL" id="KAJ8637598.1"/>
    </source>
</evidence>
<dbReference type="Proteomes" id="UP001234297">
    <property type="component" value="Chromosome 3"/>
</dbReference>
<organism evidence="1 2">
    <name type="scientific">Persea americana</name>
    <name type="common">Avocado</name>
    <dbReference type="NCBI Taxonomy" id="3435"/>
    <lineage>
        <taxon>Eukaryota</taxon>
        <taxon>Viridiplantae</taxon>
        <taxon>Streptophyta</taxon>
        <taxon>Embryophyta</taxon>
        <taxon>Tracheophyta</taxon>
        <taxon>Spermatophyta</taxon>
        <taxon>Magnoliopsida</taxon>
        <taxon>Magnoliidae</taxon>
        <taxon>Laurales</taxon>
        <taxon>Lauraceae</taxon>
        <taxon>Persea</taxon>
    </lineage>
</organism>